<organism evidence="1 2">
    <name type="scientific">Streptomyces phyllanthi</name>
    <dbReference type="NCBI Taxonomy" id="1803180"/>
    <lineage>
        <taxon>Bacteria</taxon>
        <taxon>Bacillati</taxon>
        <taxon>Actinomycetota</taxon>
        <taxon>Actinomycetes</taxon>
        <taxon>Kitasatosporales</taxon>
        <taxon>Streptomycetaceae</taxon>
        <taxon>Streptomyces</taxon>
    </lineage>
</organism>
<dbReference type="RefSeq" id="WP_152779175.1">
    <property type="nucleotide sequence ID" value="NZ_BAABEQ010000029.1"/>
</dbReference>
<dbReference type="Proteomes" id="UP000326979">
    <property type="component" value="Unassembled WGS sequence"/>
</dbReference>
<proteinExistence type="predicted"/>
<sequence>MTAPSTDRFSPALAHLTQRIQDTFGSSPEDPTLLEDDPMTALIGRKYADVLDSVAEVEASRAHLRDLVARFTGDDPKEIRHIACVADRLAGETSRRNYHLQTAQAAATDRAAVKGHR</sequence>
<accession>A0A5N8VTC1</accession>
<evidence type="ECO:0000313" key="2">
    <source>
        <dbReference type="Proteomes" id="UP000326979"/>
    </source>
</evidence>
<keyword evidence="2" id="KW-1185">Reference proteome</keyword>
<reference evidence="1 2" key="1">
    <citation type="submission" date="2019-07" db="EMBL/GenBank/DDBJ databases">
        <title>New species of Amycolatopsis and Streptomyces.</title>
        <authorList>
            <person name="Duangmal K."/>
            <person name="Teo W.F.A."/>
            <person name="Lipun K."/>
        </authorList>
    </citation>
    <scope>NUCLEOTIDE SEQUENCE [LARGE SCALE GENOMIC DNA]</scope>
    <source>
        <strain evidence="1 2">TISTR 2346</strain>
    </source>
</reference>
<evidence type="ECO:0000313" key="1">
    <source>
        <dbReference type="EMBL" id="MPY38491.1"/>
    </source>
</evidence>
<dbReference type="EMBL" id="VJZE01000002">
    <property type="protein sequence ID" value="MPY38491.1"/>
    <property type="molecule type" value="Genomic_DNA"/>
</dbReference>
<dbReference type="AlphaFoldDB" id="A0A5N8VTC1"/>
<gene>
    <name evidence="1" type="ORF">FNH04_00475</name>
</gene>
<comment type="caution">
    <text evidence="1">The sequence shown here is derived from an EMBL/GenBank/DDBJ whole genome shotgun (WGS) entry which is preliminary data.</text>
</comment>
<name>A0A5N8VTC1_9ACTN</name>
<protein>
    <submittedName>
        <fullName evidence="1">Uncharacterized protein</fullName>
    </submittedName>
</protein>